<name>A0A1X7VHQ7_AMPQE</name>
<dbReference type="SUPFAM" id="SSF57756">
    <property type="entry name" value="Retrovirus zinc finger-like domains"/>
    <property type="match status" value="1"/>
</dbReference>
<organism evidence="2">
    <name type="scientific">Amphimedon queenslandica</name>
    <name type="common">Sponge</name>
    <dbReference type="NCBI Taxonomy" id="400682"/>
    <lineage>
        <taxon>Eukaryota</taxon>
        <taxon>Metazoa</taxon>
        <taxon>Porifera</taxon>
        <taxon>Demospongiae</taxon>
        <taxon>Heteroscleromorpha</taxon>
        <taxon>Haplosclerida</taxon>
        <taxon>Niphatidae</taxon>
        <taxon>Amphimedon</taxon>
    </lineage>
</organism>
<evidence type="ECO:0000256" key="1">
    <source>
        <dbReference type="SAM" id="MobiDB-lite"/>
    </source>
</evidence>
<protein>
    <recommendedName>
        <fullName evidence="3">CCHC-type domain-containing protein</fullName>
    </recommendedName>
</protein>
<feature type="compositionally biased region" description="Basic and acidic residues" evidence="1">
    <location>
        <begin position="75"/>
        <end position="88"/>
    </location>
</feature>
<dbReference type="AlphaFoldDB" id="A0A1X7VHQ7"/>
<evidence type="ECO:0000313" key="2">
    <source>
        <dbReference type="EnsemblMetazoa" id="Aqu2.1.39002_001"/>
    </source>
</evidence>
<sequence>MVLQFRDILKLTFMKLILNRLISHCQKGVRRAKQFVMDVVVNTTNCIAGSKKQCHYCKKRGHIAIVCRKKSQQKQGDKTKAEANHVDASEDADDHSRFQVSTSFTRQLMVDVKVNDVSLEMVLDTGALVSLRRHAVESEEVHPRVAPIM</sequence>
<dbReference type="GO" id="GO:0003676">
    <property type="term" value="F:nucleic acid binding"/>
    <property type="evidence" value="ECO:0007669"/>
    <property type="project" value="InterPro"/>
</dbReference>
<feature type="region of interest" description="Disordered" evidence="1">
    <location>
        <begin position="70"/>
        <end position="94"/>
    </location>
</feature>
<proteinExistence type="predicted"/>
<dbReference type="Gene3D" id="4.10.60.10">
    <property type="entry name" value="Zinc finger, CCHC-type"/>
    <property type="match status" value="1"/>
</dbReference>
<dbReference type="EnsemblMetazoa" id="Aqu2.1.39002_001">
    <property type="protein sequence ID" value="Aqu2.1.39002_001"/>
    <property type="gene ID" value="Aqu2.1.39002"/>
</dbReference>
<dbReference type="InParanoid" id="A0A1X7VHQ7"/>
<dbReference type="InterPro" id="IPR036875">
    <property type="entry name" value="Znf_CCHC_sf"/>
</dbReference>
<evidence type="ECO:0008006" key="3">
    <source>
        <dbReference type="Google" id="ProtNLM"/>
    </source>
</evidence>
<reference evidence="2" key="1">
    <citation type="submission" date="2017-05" db="UniProtKB">
        <authorList>
            <consortium name="EnsemblMetazoa"/>
        </authorList>
    </citation>
    <scope>IDENTIFICATION</scope>
</reference>
<accession>A0A1X7VHQ7</accession>
<dbReference type="GO" id="GO:0008270">
    <property type="term" value="F:zinc ion binding"/>
    <property type="evidence" value="ECO:0007669"/>
    <property type="project" value="InterPro"/>
</dbReference>